<organism evidence="3 4">
    <name type="scientific">Austropuccinia psidii MF-1</name>
    <dbReference type="NCBI Taxonomy" id="1389203"/>
    <lineage>
        <taxon>Eukaryota</taxon>
        <taxon>Fungi</taxon>
        <taxon>Dikarya</taxon>
        <taxon>Basidiomycota</taxon>
        <taxon>Pucciniomycotina</taxon>
        <taxon>Pucciniomycetes</taxon>
        <taxon>Pucciniales</taxon>
        <taxon>Sphaerophragmiaceae</taxon>
        <taxon>Austropuccinia</taxon>
    </lineage>
</organism>
<protein>
    <submittedName>
        <fullName evidence="3">Uncharacterized protein</fullName>
    </submittedName>
</protein>
<accession>A0A9Q3I8S6</accession>
<comment type="caution">
    <text evidence="3">The sequence shown here is derived from an EMBL/GenBank/DDBJ whole genome shotgun (WGS) entry which is preliminary data.</text>
</comment>
<comment type="similarity">
    <text evidence="1">Belongs to the aldehyde dehydrogenase family.</text>
</comment>
<proteinExistence type="inferred from homology"/>
<dbReference type="GO" id="GO:0004491">
    <property type="term" value="F:methylmalonate-semialdehyde dehydrogenase (acylating, NAD) activity"/>
    <property type="evidence" value="ECO:0007669"/>
    <property type="project" value="InterPro"/>
</dbReference>
<dbReference type="OrthoDB" id="3356549at2759"/>
<evidence type="ECO:0000256" key="2">
    <source>
        <dbReference type="SAM" id="MobiDB-lite"/>
    </source>
</evidence>
<dbReference type="GO" id="GO:0006574">
    <property type="term" value="P:L-valine catabolic process"/>
    <property type="evidence" value="ECO:0007669"/>
    <property type="project" value="TreeGrafter"/>
</dbReference>
<keyword evidence="4" id="KW-1185">Reference proteome</keyword>
<dbReference type="GO" id="GO:0006210">
    <property type="term" value="P:thymine catabolic process"/>
    <property type="evidence" value="ECO:0007669"/>
    <property type="project" value="TreeGrafter"/>
</dbReference>
<evidence type="ECO:0000313" key="4">
    <source>
        <dbReference type="Proteomes" id="UP000765509"/>
    </source>
</evidence>
<feature type="region of interest" description="Disordered" evidence="2">
    <location>
        <begin position="44"/>
        <end position="63"/>
    </location>
</feature>
<evidence type="ECO:0000256" key="1">
    <source>
        <dbReference type="ARBA" id="ARBA00009986"/>
    </source>
</evidence>
<dbReference type="PANTHER" id="PTHR43866:SF3">
    <property type="entry name" value="METHYLMALONATE-SEMIALDEHYDE DEHYDROGENASE [ACYLATING], MITOCHONDRIAL"/>
    <property type="match status" value="1"/>
</dbReference>
<sequence>MLQPPTEGEFQTNELFWKHVHNSAGAQGHALSTLRSNNTHNQIEIGCDRSGTPNTNKNPSKTATSRKLDCLFKLYSKKYAKSTTWTLKFKNPEHSDNATEDIMLHPALRKFNEQQTS</sequence>
<name>A0A9Q3I8S6_9BASI</name>
<reference evidence="3" key="1">
    <citation type="submission" date="2021-03" db="EMBL/GenBank/DDBJ databases">
        <title>Draft genome sequence of rust myrtle Austropuccinia psidii MF-1, a brazilian biotype.</title>
        <authorList>
            <person name="Quecine M.C."/>
            <person name="Pachon D.M.R."/>
            <person name="Bonatelli M.L."/>
            <person name="Correr F.H."/>
            <person name="Franceschini L.M."/>
            <person name="Leite T.F."/>
            <person name="Margarido G.R.A."/>
            <person name="Almeida C.A."/>
            <person name="Ferrarezi J.A."/>
            <person name="Labate C.A."/>
        </authorList>
    </citation>
    <scope>NUCLEOTIDE SEQUENCE</scope>
    <source>
        <strain evidence="3">MF-1</strain>
    </source>
</reference>
<dbReference type="InterPro" id="IPR010061">
    <property type="entry name" value="MeMal-semiAld_DH"/>
</dbReference>
<dbReference type="PANTHER" id="PTHR43866">
    <property type="entry name" value="MALONATE-SEMIALDEHYDE DEHYDROGENASE"/>
    <property type="match status" value="1"/>
</dbReference>
<gene>
    <name evidence="3" type="ORF">O181_069719</name>
</gene>
<dbReference type="Proteomes" id="UP000765509">
    <property type="component" value="Unassembled WGS sequence"/>
</dbReference>
<evidence type="ECO:0000313" key="3">
    <source>
        <dbReference type="EMBL" id="MBW0530004.1"/>
    </source>
</evidence>
<feature type="compositionally biased region" description="Polar residues" evidence="2">
    <location>
        <begin position="51"/>
        <end position="63"/>
    </location>
</feature>
<dbReference type="AlphaFoldDB" id="A0A9Q3I8S6"/>
<dbReference type="EMBL" id="AVOT02035605">
    <property type="protein sequence ID" value="MBW0530004.1"/>
    <property type="molecule type" value="Genomic_DNA"/>
</dbReference>
<dbReference type="GO" id="GO:0005739">
    <property type="term" value="C:mitochondrion"/>
    <property type="evidence" value="ECO:0007669"/>
    <property type="project" value="TreeGrafter"/>
</dbReference>